<dbReference type="EC" id="6.4.1.1" evidence="3 11"/>
<dbReference type="PIRSF" id="PIRSF001594">
    <property type="entry name" value="Pyruv_carbox"/>
    <property type="match status" value="1"/>
</dbReference>
<evidence type="ECO:0000256" key="1">
    <source>
        <dbReference type="ARBA" id="ARBA00001953"/>
    </source>
</evidence>
<dbReference type="InterPro" id="IPR005481">
    <property type="entry name" value="BC-like_N"/>
</dbReference>
<feature type="binding site" evidence="14">
    <location>
        <position position="749"/>
    </location>
    <ligand>
        <name>Mn(2+)</name>
        <dbReference type="ChEBI" id="CHEBI:29035"/>
    </ligand>
</feature>
<feature type="binding site" evidence="14">
    <location>
        <position position="747"/>
    </location>
    <ligand>
        <name>Mn(2+)</name>
        <dbReference type="ChEBI" id="CHEBI:29035"/>
    </ligand>
</feature>
<dbReference type="InterPro" id="IPR011053">
    <property type="entry name" value="Single_hybrid_motif"/>
</dbReference>
<dbReference type="FunFam" id="2.40.50.100:FF:000003">
    <property type="entry name" value="Acetyl-CoA carboxylase biotin carboxyl carrier protein"/>
    <property type="match status" value="1"/>
</dbReference>
<dbReference type="Pfam" id="PF00364">
    <property type="entry name" value="Biotin_lipoyl"/>
    <property type="match status" value="1"/>
</dbReference>
<dbReference type="Gene3D" id="3.10.600.10">
    <property type="entry name" value="pyruvate carboxylase f1077a mutant domain"/>
    <property type="match status" value="1"/>
</dbReference>
<dbReference type="GO" id="GO:0006094">
    <property type="term" value="P:gluconeogenesis"/>
    <property type="evidence" value="ECO:0007669"/>
    <property type="project" value="UniProtKB-UniPathway"/>
</dbReference>
<dbReference type="CDD" id="cd06850">
    <property type="entry name" value="biotinyl_domain"/>
    <property type="match status" value="1"/>
</dbReference>
<feature type="domain" description="Pyruvate carboxyltransferase" evidence="19">
    <location>
        <begin position="540"/>
        <end position="808"/>
    </location>
</feature>
<dbReference type="PROSITE" id="PS00867">
    <property type="entry name" value="CPSASE_2"/>
    <property type="match status" value="1"/>
</dbReference>
<dbReference type="NCBIfam" id="TIGR01235">
    <property type="entry name" value="pyruv_carbox"/>
    <property type="match status" value="1"/>
</dbReference>
<dbReference type="Pfam" id="PF02436">
    <property type="entry name" value="PYC_OADA"/>
    <property type="match status" value="1"/>
</dbReference>
<dbReference type="Pfam" id="PF00682">
    <property type="entry name" value="HMGL-like"/>
    <property type="match status" value="1"/>
</dbReference>
<dbReference type="FunFam" id="3.40.50.20:FF:000010">
    <property type="entry name" value="Propionyl-CoA carboxylase subunit alpha"/>
    <property type="match status" value="1"/>
</dbReference>
<evidence type="ECO:0000313" key="21">
    <source>
        <dbReference type="Proteomes" id="UP000676194"/>
    </source>
</evidence>
<keyword evidence="20" id="KW-0670">Pyruvate</keyword>
<keyword evidence="8 11" id="KW-0067">ATP-binding</keyword>
<dbReference type="InterPro" id="IPR055268">
    <property type="entry name" value="PCB-like"/>
</dbReference>
<dbReference type="PROSITE" id="PS00866">
    <property type="entry name" value="CPSASE_1"/>
    <property type="match status" value="1"/>
</dbReference>
<evidence type="ECO:0000256" key="13">
    <source>
        <dbReference type="PIRSR" id="PIRSR001594-2"/>
    </source>
</evidence>
<dbReference type="PROSITE" id="PS50979">
    <property type="entry name" value="BC"/>
    <property type="match status" value="1"/>
</dbReference>
<dbReference type="InterPro" id="IPR011764">
    <property type="entry name" value="Biotin_carboxylation_dom"/>
</dbReference>
<dbReference type="NCBIfam" id="NF006761">
    <property type="entry name" value="PRK09282.1"/>
    <property type="match status" value="1"/>
</dbReference>
<evidence type="ECO:0000259" key="18">
    <source>
        <dbReference type="PROSITE" id="PS50979"/>
    </source>
</evidence>
<comment type="cofactor">
    <cofactor evidence="1 11">
        <name>biotin</name>
        <dbReference type="ChEBI" id="CHEBI:57586"/>
    </cofactor>
</comment>
<dbReference type="InterPro" id="IPR003379">
    <property type="entry name" value="Carboxylase_cons_dom"/>
</dbReference>
<feature type="modified residue" description="N6-biotinyllysine" evidence="15">
    <location>
        <position position="1119"/>
    </location>
</feature>
<feature type="modified residue" description="N6-carboxylysine" evidence="15">
    <location>
        <position position="718"/>
    </location>
</feature>
<feature type="binding site" evidence="13">
    <location>
        <position position="882"/>
    </location>
    <ligand>
        <name>substrate</name>
    </ligand>
</feature>
<feature type="binding site" evidence="13">
    <location>
        <position position="242"/>
    </location>
    <ligand>
        <name>ATP</name>
        <dbReference type="ChEBI" id="CHEBI:30616"/>
    </ligand>
</feature>
<dbReference type="GO" id="GO:0046872">
    <property type="term" value="F:metal ion binding"/>
    <property type="evidence" value="ECO:0007669"/>
    <property type="project" value="UniProtKB-KW"/>
</dbReference>
<keyword evidence="6 14" id="KW-0479">Metal-binding</keyword>
<dbReference type="InterPro" id="IPR005482">
    <property type="entry name" value="Biotin_COase_C"/>
</dbReference>
<dbReference type="InterPro" id="IPR011054">
    <property type="entry name" value="Rudment_hybrid_motif"/>
</dbReference>
<dbReference type="PANTHER" id="PTHR43778:SF2">
    <property type="entry name" value="PYRUVATE CARBOXYLASE, MITOCHONDRIAL"/>
    <property type="match status" value="1"/>
</dbReference>
<dbReference type="EMBL" id="CP074694">
    <property type="protein sequence ID" value="QVL29840.1"/>
    <property type="molecule type" value="Genomic_DNA"/>
</dbReference>
<feature type="domain" description="Biotin carboxylation" evidence="18">
    <location>
        <begin position="7"/>
        <end position="461"/>
    </location>
</feature>
<evidence type="ECO:0000256" key="3">
    <source>
        <dbReference type="ARBA" id="ARBA00013057"/>
    </source>
</evidence>
<dbReference type="SUPFAM" id="SSF89000">
    <property type="entry name" value="post-HMGL domain-like"/>
    <property type="match status" value="1"/>
</dbReference>
<keyword evidence="4" id="KW-0312">Gluconeogenesis</keyword>
<dbReference type="Gene3D" id="3.20.20.70">
    <property type="entry name" value="Aldolase class I"/>
    <property type="match status" value="1"/>
</dbReference>
<dbReference type="FunFam" id="3.30.470.20:FF:000012">
    <property type="entry name" value="Pyruvate carboxylase"/>
    <property type="match status" value="1"/>
</dbReference>
<proteinExistence type="predicted"/>
<dbReference type="InterPro" id="IPR000089">
    <property type="entry name" value="Biotin_lipoyl"/>
</dbReference>
<feature type="binding site" description="via carbamate group" evidence="14">
    <location>
        <position position="718"/>
    </location>
    <ligand>
        <name>Mn(2+)</name>
        <dbReference type="ChEBI" id="CHEBI:29035"/>
    </ligand>
</feature>
<evidence type="ECO:0000256" key="7">
    <source>
        <dbReference type="ARBA" id="ARBA00022741"/>
    </source>
</evidence>
<dbReference type="GO" id="GO:0005524">
    <property type="term" value="F:ATP binding"/>
    <property type="evidence" value="ECO:0007669"/>
    <property type="project" value="UniProtKB-UniRule"/>
</dbReference>
<dbReference type="Gene3D" id="3.30.470.20">
    <property type="entry name" value="ATP-grasp fold, B domain"/>
    <property type="match status" value="1"/>
</dbReference>
<dbReference type="CDD" id="cd07937">
    <property type="entry name" value="DRE_TIM_PC_TC_5S"/>
    <property type="match status" value="1"/>
</dbReference>
<dbReference type="InterPro" id="IPR005479">
    <property type="entry name" value="CPAse_ATP-bd"/>
</dbReference>
<dbReference type="Gene3D" id="2.40.50.100">
    <property type="match status" value="1"/>
</dbReference>
<dbReference type="SUPFAM" id="SSF51230">
    <property type="entry name" value="Single hybrid motif"/>
    <property type="match status" value="1"/>
</dbReference>
<evidence type="ECO:0000259" key="17">
    <source>
        <dbReference type="PROSITE" id="PS50975"/>
    </source>
</evidence>
<dbReference type="PROSITE" id="PS50975">
    <property type="entry name" value="ATP_GRASP"/>
    <property type="match status" value="1"/>
</dbReference>
<evidence type="ECO:0000256" key="9">
    <source>
        <dbReference type="ARBA" id="ARBA00023267"/>
    </source>
</evidence>
<evidence type="ECO:0000313" key="20">
    <source>
        <dbReference type="EMBL" id="QVL29840.1"/>
    </source>
</evidence>
<accession>A0A8E6B3S8</accession>
<keyword evidence="10" id="KW-0511">Multifunctional enzyme</keyword>
<dbReference type="PROSITE" id="PS50991">
    <property type="entry name" value="PYR_CT"/>
    <property type="match status" value="1"/>
</dbReference>
<keyword evidence="7 11" id="KW-0547">Nucleotide-binding</keyword>
<evidence type="ECO:0000259" key="19">
    <source>
        <dbReference type="PROSITE" id="PS50991"/>
    </source>
</evidence>
<dbReference type="PROSITE" id="PS00188">
    <property type="entry name" value="BIOTIN"/>
    <property type="match status" value="1"/>
</dbReference>
<evidence type="ECO:0000259" key="16">
    <source>
        <dbReference type="PROSITE" id="PS50968"/>
    </source>
</evidence>
<dbReference type="SUPFAM" id="SSF56059">
    <property type="entry name" value="Glutathione synthetase ATP-binding domain-like"/>
    <property type="match status" value="1"/>
</dbReference>
<dbReference type="SUPFAM" id="SSF52440">
    <property type="entry name" value="PreATP-grasp domain"/>
    <property type="match status" value="1"/>
</dbReference>
<dbReference type="GO" id="GO:0004736">
    <property type="term" value="F:pyruvate carboxylase activity"/>
    <property type="evidence" value="ECO:0007669"/>
    <property type="project" value="UniProtKB-EC"/>
</dbReference>
<dbReference type="SUPFAM" id="SSF51569">
    <property type="entry name" value="Aldolase"/>
    <property type="match status" value="1"/>
</dbReference>
<keyword evidence="21" id="KW-1185">Reference proteome</keyword>
<protein>
    <recommendedName>
        <fullName evidence="3 11">Pyruvate carboxylase</fullName>
        <ecNumber evidence="3 11">6.4.1.1</ecNumber>
    </recommendedName>
</protein>
<dbReference type="FunFam" id="3.20.20.70:FF:000033">
    <property type="entry name" value="Pyruvate carboxylase"/>
    <property type="match status" value="1"/>
</dbReference>
<sequence>MTVSAKPIKKLLVANRSEIAIRVFRSAHELAIRTVAIYSHEDRFSLHRFKADEAYLVGKAGEPIRAYLDIPGIIQLAKSIGVDAIHPGYGFLSENAAFARACQEAGIIFVGPNPKILDSLGDKVAARKIAQLAKVPVLTGSSQPVSDNEEAKKIAESIGYPVMIKASMGGGGRGMRPVLTPDQLVPNLESARREAGNAFGVPDVFLEKFVRRARHIEVQLLGDNHGNLVHLYERDCSLQRRHQKIVELAPAPNLSAPLRQRILDAALAVGRAVDMNNAGTVEFLVDADTDEFYFIEVNPRIQVEHTVTEAVTGYDLVKSQILVAQGLPLSDPEIGLGDQEKITTRGFAIQCRVTTEDPANGFTPDYGRLSHYRSAGGNGIRLDAGTAFSGAVITPFYDSMLVKVTASGIRFLDAARRVERCLQEFRIRGVKTNIPFLLNLVTHPAFLEGKCTTRFLDETPELFQFSARKDRASKILNYIADIIVNGHPEAGRGNLKLPLVPKVPGVVVKSDTPIPAGSRDKFRELGPEKFSKWIRDQKPILITDTTMRDAHQSLFATRMRTFDMLAIADRYAHVHSNFFSLECWGGATFDTSMRFLKESPWERLAKLREKVPNILFQMLLRAANAVGYTNYPDNVVAAFVKESAQAGVDVFRIFDSLNWVPNMRTAIESVRNAGAICEAAICYTGDILDPKRDKYGLDYYVKLAKELEKLGNNILAIKDMAGLLKPYAARKLVQALRQEISIPIHFHTHDTAGGQIASYLMAVEEGVDIVDCAFASMAGLTSQPSLNAFIEAVRFTDRDPHYNFDELQTTANYWEEVRKYYTPFETAQKAASSEVYLHEMPGGQYANLYQQANSLGVGDRWYEVGKMYAAVNQMFGDIVKVTPSSKVVGDMTLFMLANNLTPEMVLSGTKEIAFPESVVEFFEGRLGQPPGGFPPELQKRILRGRKPMTDRPGATLASIDLEKTKTDLAAKLKIPIGDRELMSSLMYPKVYADYVEHQKKHSDTSILPTKVFFYGMDKGEEISVDIERGKTLILRYQALGDVQDDGRRQVFFELNGQPREVTVFDRSVGAGSTRAKPKADSNNPLQIGSPMPGAVVQVAVKVGETVIKGQKLLTLEAMKMETTLYAERPGTIAEVLTKPGTQVEGGDLLIRFEN</sequence>
<gene>
    <name evidence="20" type="ORF">KIH39_13260</name>
</gene>
<keyword evidence="9 11" id="KW-0092">Biotin</keyword>
<feature type="binding site" evidence="13">
    <location>
        <position position="207"/>
    </location>
    <ligand>
        <name>ATP</name>
        <dbReference type="ChEBI" id="CHEBI:30616"/>
    </ligand>
</feature>
<dbReference type="Pfam" id="PF02786">
    <property type="entry name" value="CPSase_L_D2"/>
    <property type="match status" value="1"/>
</dbReference>
<dbReference type="Pfam" id="PF00289">
    <property type="entry name" value="Biotin_carb_N"/>
    <property type="match status" value="1"/>
</dbReference>
<dbReference type="KEGG" id="tsph:KIH39_13260"/>
<dbReference type="RefSeq" id="WP_213493722.1">
    <property type="nucleotide sequence ID" value="NZ_CP074694.1"/>
</dbReference>
<comment type="pathway">
    <text evidence="2">Carbohydrate biosynthesis; gluconeogenesis.</text>
</comment>
<reference evidence="20" key="1">
    <citation type="submission" date="2021-05" db="EMBL/GenBank/DDBJ databases">
        <title>Complete genome sequence of the cellulolytic planctomycete Telmatocola sphagniphila SP2T and characterization of the first cellulase from planctomycetes.</title>
        <authorList>
            <person name="Rakitin A.L."/>
            <person name="Beletsky A.V."/>
            <person name="Naumoff D.G."/>
            <person name="Kulichevskaya I.S."/>
            <person name="Mardanov A.V."/>
            <person name="Ravin N.V."/>
            <person name="Dedysh S.N."/>
        </authorList>
    </citation>
    <scope>NUCLEOTIDE SEQUENCE</scope>
    <source>
        <strain evidence="20">SP2T</strain>
    </source>
</reference>
<dbReference type="AlphaFoldDB" id="A0A8E6B3S8"/>
<dbReference type="UniPathway" id="UPA00138"/>
<feature type="domain" description="ATP-grasp" evidence="17">
    <location>
        <begin position="129"/>
        <end position="325"/>
    </location>
</feature>
<evidence type="ECO:0000256" key="11">
    <source>
        <dbReference type="PIRNR" id="PIRNR001594"/>
    </source>
</evidence>
<evidence type="ECO:0000256" key="2">
    <source>
        <dbReference type="ARBA" id="ARBA00004742"/>
    </source>
</evidence>
<evidence type="ECO:0000256" key="15">
    <source>
        <dbReference type="PIRSR" id="PIRSR001594-4"/>
    </source>
</evidence>
<feature type="domain" description="Lipoyl-binding" evidence="16">
    <location>
        <begin position="1078"/>
        <end position="1153"/>
    </location>
</feature>
<dbReference type="InterPro" id="IPR000891">
    <property type="entry name" value="PYR_CT"/>
</dbReference>
<comment type="function">
    <text evidence="11">Catalyzes a 2-step reaction, involving the ATP-dependent carboxylation of the covalently attached biotin in the first step and the transfer of the carboxyl group to pyruvate in the second.</text>
</comment>
<feature type="binding site" evidence="14">
    <location>
        <position position="549"/>
    </location>
    <ligand>
        <name>Mn(2+)</name>
        <dbReference type="ChEBI" id="CHEBI:29035"/>
    </ligand>
</feature>
<evidence type="ECO:0000256" key="10">
    <source>
        <dbReference type="ARBA" id="ARBA00023268"/>
    </source>
</evidence>
<name>A0A8E6B3S8_9BACT</name>
<evidence type="ECO:0000256" key="12">
    <source>
        <dbReference type="PIRSR" id="PIRSR001594-1"/>
    </source>
</evidence>
<dbReference type="PANTHER" id="PTHR43778">
    <property type="entry name" value="PYRUVATE CARBOXYLASE"/>
    <property type="match status" value="1"/>
</dbReference>
<dbReference type="PROSITE" id="PS50968">
    <property type="entry name" value="BIOTINYL_LIPOYL"/>
    <property type="match status" value="1"/>
</dbReference>
<evidence type="ECO:0000256" key="5">
    <source>
        <dbReference type="ARBA" id="ARBA00022598"/>
    </source>
</evidence>
<organism evidence="20 21">
    <name type="scientific">Telmatocola sphagniphila</name>
    <dbReference type="NCBI Taxonomy" id="1123043"/>
    <lineage>
        <taxon>Bacteria</taxon>
        <taxon>Pseudomonadati</taxon>
        <taxon>Planctomycetota</taxon>
        <taxon>Planctomycetia</taxon>
        <taxon>Gemmatales</taxon>
        <taxon>Gemmataceae</taxon>
    </lineage>
</organism>
<dbReference type="SUPFAM" id="SSF51246">
    <property type="entry name" value="Rudiment single hybrid motif"/>
    <property type="match status" value="1"/>
</dbReference>
<evidence type="ECO:0000256" key="8">
    <source>
        <dbReference type="ARBA" id="ARBA00022840"/>
    </source>
</evidence>
<dbReference type="NCBIfam" id="NF009554">
    <property type="entry name" value="PRK12999.1"/>
    <property type="match status" value="1"/>
</dbReference>
<evidence type="ECO:0000256" key="4">
    <source>
        <dbReference type="ARBA" id="ARBA00022432"/>
    </source>
</evidence>
<dbReference type="Pfam" id="PF02785">
    <property type="entry name" value="Biotin_carb_C"/>
    <property type="match status" value="1"/>
</dbReference>
<evidence type="ECO:0000256" key="14">
    <source>
        <dbReference type="PIRSR" id="PIRSR001594-3"/>
    </source>
</evidence>
<dbReference type="Proteomes" id="UP000676194">
    <property type="component" value="Chromosome"/>
</dbReference>
<keyword evidence="5 11" id="KW-0436">Ligase</keyword>
<dbReference type="InterPro" id="IPR016185">
    <property type="entry name" value="PreATP-grasp_dom_sf"/>
</dbReference>
<dbReference type="SMART" id="SM00878">
    <property type="entry name" value="Biotin_carb_C"/>
    <property type="match status" value="1"/>
</dbReference>
<dbReference type="InterPro" id="IPR013785">
    <property type="entry name" value="Aldolase_TIM"/>
</dbReference>
<feature type="binding site" evidence="13">
    <location>
        <position position="123"/>
    </location>
    <ligand>
        <name>ATP</name>
        <dbReference type="ChEBI" id="CHEBI:30616"/>
    </ligand>
</feature>
<evidence type="ECO:0000256" key="6">
    <source>
        <dbReference type="ARBA" id="ARBA00022723"/>
    </source>
</evidence>
<comment type="catalytic activity">
    <reaction evidence="11">
        <text>hydrogencarbonate + pyruvate + ATP = oxaloacetate + ADP + phosphate + H(+)</text>
        <dbReference type="Rhea" id="RHEA:20844"/>
        <dbReference type="ChEBI" id="CHEBI:15361"/>
        <dbReference type="ChEBI" id="CHEBI:15378"/>
        <dbReference type="ChEBI" id="CHEBI:16452"/>
        <dbReference type="ChEBI" id="CHEBI:17544"/>
        <dbReference type="ChEBI" id="CHEBI:30616"/>
        <dbReference type="ChEBI" id="CHEBI:43474"/>
        <dbReference type="ChEBI" id="CHEBI:456216"/>
        <dbReference type="EC" id="6.4.1.1"/>
    </reaction>
</comment>
<dbReference type="InterPro" id="IPR005930">
    <property type="entry name" value="Pyruv_COase"/>
</dbReference>
<dbReference type="GO" id="GO:0005737">
    <property type="term" value="C:cytoplasm"/>
    <property type="evidence" value="ECO:0007669"/>
    <property type="project" value="TreeGrafter"/>
</dbReference>
<dbReference type="InterPro" id="IPR011761">
    <property type="entry name" value="ATP-grasp"/>
</dbReference>
<feature type="active site" evidence="12">
    <location>
        <position position="300"/>
    </location>
</feature>
<dbReference type="InterPro" id="IPR001882">
    <property type="entry name" value="Biotin_BS"/>
</dbReference>
<feature type="binding site" evidence="13">
    <location>
        <position position="621"/>
    </location>
    <ligand>
        <name>substrate</name>
    </ligand>
</feature>
<dbReference type="FunFam" id="3.30.1490.20:FF:000003">
    <property type="entry name" value="acetyl-CoA carboxylase isoform X1"/>
    <property type="match status" value="1"/>
</dbReference>